<dbReference type="Pfam" id="PF13041">
    <property type="entry name" value="PPR_2"/>
    <property type="match status" value="1"/>
</dbReference>
<dbReference type="Gramene" id="KVH87504">
    <property type="protein sequence ID" value="KVH87504"/>
    <property type="gene ID" value="Ccrd_025236"/>
</dbReference>
<feature type="repeat" description="PPR" evidence="3">
    <location>
        <begin position="348"/>
        <end position="382"/>
    </location>
</feature>
<name>A0A118JRT7_CYNCS</name>
<gene>
    <name evidence="4" type="ORF">Ccrd_025236</name>
</gene>
<organism evidence="4 5">
    <name type="scientific">Cynara cardunculus var. scolymus</name>
    <name type="common">Globe artichoke</name>
    <name type="synonym">Cynara scolymus</name>
    <dbReference type="NCBI Taxonomy" id="59895"/>
    <lineage>
        <taxon>Eukaryota</taxon>
        <taxon>Viridiplantae</taxon>
        <taxon>Streptophyta</taxon>
        <taxon>Embryophyta</taxon>
        <taxon>Tracheophyta</taxon>
        <taxon>Spermatophyta</taxon>
        <taxon>Magnoliopsida</taxon>
        <taxon>eudicotyledons</taxon>
        <taxon>Gunneridae</taxon>
        <taxon>Pentapetalae</taxon>
        <taxon>asterids</taxon>
        <taxon>campanulids</taxon>
        <taxon>Asterales</taxon>
        <taxon>Asteraceae</taxon>
        <taxon>Carduoideae</taxon>
        <taxon>Cardueae</taxon>
        <taxon>Carduinae</taxon>
        <taxon>Cynara</taxon>
    </lineage>
</organism>
<comment type="similarity">
    <text evidence="1">Belongs to the PPR family. P subfamily.</text>
</comment>
<evidence type="ECO:0000313" key="5">
    <source>
        <dbReference type="Proteomes" id="UP000243975"/>
    </source>
</evidence>
<dbReference type="NCBIfam" id="TIGR00756">
    <property type="entry name" value="PPR"/>
    <property type="match status" value="4"/>
</dbReference>
<dbReference type="EMBL" id="LEKV01006129">
    <property type="protein sequence ID" value="KVH87504.1"/>
    <property type="molecule type" value="Genomic_DNA"/>
</dbReference>
<keyword evidence="5" id="KW-1185">Reference proteome</keyword>
<sequence>MSKESHAFLGRTKLLVISDKPRSSNKLACPEGRPLILGTRKERRTLPSRQERWRLWQQASNDLGYYDMMKKLLIIRDKGVLSSDQNVGFRNINHSPVTRKTTNVRLKPPYVSPKMVSQVIELVRSSKGDCRSKLDLMGVRLSTTSIFEIFQVLSFERVHGLQFFEWVGDNNWDSYRKADVCSLMIDNCGWLGDYNTMTSLLEKFNKERICLTDKAFGFLPVLDSSKAQAMESIASVIGILNKVGGSTRHSGIFAMIHMLCAIDSFEMAKFVMEVVEKKLSYYAILVREKCRKGCSEEAYALMGEMRVAGCEPDTKIYNYILGSLCKSGKLSEALDMLHEMKEMSVDPDLITFEIFISSSCRRGNLELADRILKMLMDTGCPPRLETYAALVKGYYNVGRKEEAYKYVQDLEVKKMPATNKMYSLLANLHQREGNIDVARRIFNEMMEKGLKPDYLHYAKTRNVLRHTGDRQLAQDLQKKFSKFRVE</sequence>
<accession>A0A118JRT7</accession>
<feature type="repeat" description="PPR" evidence="3">
    <location>
        <begin position="313"/>
        <end position="347"/>
    </location>
</feature>
<dbReference type="Pfam" id="PF01535">
    <property type="entry name" value="PPR"/>
    <property type="match status" value="2"/>
</dbReference>
<evidence type="ECO:0000256" key="1">
    <source>
        <dbReference type="ARBA" id="ARBA00007626"/>
    </source>
</evidence>
<keyword evidence="2" id="KW-0677">Repeat</keyword>
<evidence type="ECO:0000313" key="4">
    <source>
        <dbReference type="EMBL" id="KVH87504.1"/>
    </source>
</evidence>
<evidence type="ECO:0000256" key="2">
    <source>
        <dbReference type="ARBA" id="ARBA00022737"/>
    </source>
</evidence>
<dbReference type="AlphaFoldDB" id="A0A118JRT7"/>
<protein>
    <submittedName>
        <fullName evidence="4">Pentatricopeptide repeat-containing protein</fullName>
    </submittedName>
</protein>
<dbReference type="OMA" id="IDNCGWL"/>
<dbReference type="PROSITE" id="PS51375">
    <property type="entry name" value="PPR"/>
    <property type="match status" value="4"/>
</dbReference>
<reference evidence="4 5" key="1">
    <citation type="journal article" date="2016" name="Sci. Rep.">
        <title>The genome sequence of the outbreeding globe artichoke constructed de novo incorporating a phase-aware low-pass sequencing strategy of F1 progeny.</title>
        <authorList>
            <person name="Scaglione D."/>
            <person name="Reyes-Chin-Wo S."/>
            <person name="Acquadro A."/>
            <person name="Froenicke L."/>
            <person name="Portis E."/>
            <person name="Beitel C."/>
            <person name="Tirone M."/>
            <person name="Mauro R."/>
            <person name="Lo Monaco A."/>
            <person name="Mauromicale G."/>
            <person name="Faccioli P."/>
            <person name="Cattivelli L."/>
            <person name="Rieseberg L."/>
            <person name="Michelmore R."/>
            <person name="Lanteri S."/>
        </authorList>
    </citation>
    <scope>NUCLEOTIDE SEQUENCE [LARGE SCALE GENOMIC DNA]</scope>
    <source>
        <strain evidence="4">2C</strain>
    </source>
</reference>
<dbReference type="PANTHER" id="PTHR47936">
    <property type="entry name" value="PPR_LONG DOMAIN-CONTAINING PROTEIN"/>
    <property type="match status" value="1"/>
</dbReference>
<dbReference type="PANTHER" id="PTHR47936:SF3">
    <property type="entry name" value="PENTACOTRIPEPTIDE-REPEAT REGION OF PRORP DOMAIN-CONTAINING PROTEIN"/>
    <property type="match status" value="1"/>
</dbReference>
<dbReference type="Gene3D" id="1.25.40.10">
    <property type="entry name" value="Tetratricopeptide repeat domain"/>
    <property type="match status" value="2"/>
</dbReference>
<proteinExistence type="inferred from homology"/>
<dbReference type="SUPFAM" id="SSF48452">
    <property type="entry name" value="TPR-like"/>
    <property type="match status" value="1"/>
</dbReference>
<feature type="repeat" description="PPR" evidence="3">
    <location>
        <begin position="418"/>
        <end position="452"/>
    </location>
</feature>
<comment type="caution">
    <text evidence="4">The sequence shown here is derived from an EMBL/GenBank/DDBJ whole genome shotgun (WGS) entry which is preliminary data.</text>
</comment>
<dbReference type="Proteomes" id="UP000243975">
    <property type="component" value="Unassembled WGS sequence"/>
</dbReference>
<dbReference type="InterPro" id="IPR011990">
    <property type="entry name" value="TPR-like_helical_dom_sf"/>
</dbReference>
<evidence type="ECO:0000256" key="3">
    <source>
        <dbReference type="PROSITE-ProRule" id="PRU00708"/>
    </source>
</evidence>
<feature type="repeat" description="PPR" evidence="3">
    <location>
        <begin position="278"/>
        <end position="312"/>
    </location>
</feature>
<dbReference type="InterPro" id="IPR002885">
    <property type="entry name" value="PPR_rpt"/>
</dbReference>